<comment type="similarity">
    <text evidence="8">Belongs to the insect chemoreceptor superfamily. Gustatory receptor (GR) family.</text>
</comment>
<evidence type="ECO:0000256" key="4">
    <source>
        <dbReference type="ARBA" id="ARBA00022989"/>
    </source>
</evidence>
<dbReference type="PANTHER" id="PTHR21143:SF133">
    <property type="entry name" value="GUSTATORY AND PHEROMONE RECEPTOR 32A-RELATED"/>
    <property type="match status" value="1"/>
</dbReference>
<protein>
    <recommendedName>
        <fullName evidence="8">Gustatory receptor</fullName>
    </recommendedName>
</protein>
<dbReference type="InterPro" id="IPR013604">
    <property type="entry name" value="7TM_chemorcpt"/>
</dbReference>
<keyword evidence="5 8" id="KW-0472">Membrane</keyword>
<accession>A0AAW1CQX6</accession>
<evidence type="ECO:0000313" key="10">
    <source>
        <dbReference type="Proteomes" id="UP001461498"/>
    </source>
</evidence>
<evidence type="ECO:0000256" key="6">
    <source>
        <dbReference type="ARBA" id="ARBA00023170"/>
    </source>
</evidence>
<comment type="subcellular location">
    <subcellularLocation>
        <location evidence="1 8">Cell membrane</location>
        <topology evidence="1 8">Multi-pass membrane protein</topology>
    </subcellularLocation>
</comment>
<keyword evidence="10" id="KW-1185">Reference proteome</keyword>
<dbReference type="EMBL" id="JAPXFL010000009">
    <property type="protein sequence ID" value="KAK9501291.1"/>
    <property type="molecule type" value="Genomic_DNA"/>
</dbReference>
<evidence type="ECO:0000256" key="7">
    <source>
        <dbReference type="ARBA" id="ARBA00023224"/>
    </source>
</evidence>
<evidence type="ECO:0000256" key="8">
    <source>
        <dbReference type="RuleBase" id="RU363108"/>
    </source>
</evidence>
<evidence type="ECO:0000256" key="5">
    <source>
        <dbReference type="ARBA" id="ARBA00023136"/>
    </source>
</evidence>
<evidence type="ECO:0000313" key="9">
    <source>
        <dbReference type="EMBL" id="KAK9501291.1"/>
    </source>
</evidence>
<organism evidence="9 10">
    <name type="scientific">Rhynocoris fuscipes</name>
    <dbReference type="NCBI Taxonomy" id="488301"/>
    <lineage>
        <taxon>Eukaryota</taxon>
        <taxon>Metazoa</taxon>
        <taxon>Ecdysozoa</taxon>
        <taxon>Arthropoda</taxon>
        <taxon>Hexapoda</taxon>
        <taxon>Insecta</taxon>
        <taxon>Pterygota</taxon>
        <taxon>Neoptera</taxon>
        <taxon>Paraneoptera</taxon>
        <taxon>Hemiptera</taxon>
        <taxon>Heteroptera</taxon>
        <taxon>Panheteroptera</taxon>
        <taxon>Cimicomorpha</taxon>
        <taxon>Reduviidae</taxon>
        <taxon>Harpactorinae</taxon>
        <taxon>Harpactorini</taxon>
        <taxon>Rhynocoris</taxon>
    </lineage>
</organism>
<dbReference type="GO" id="GO:0050909">
    <property type="term" value="P:sensory perception of taste"/>
    <property type="evidence" value="ECO:0007669"/>
    <property type="project" value="InterPro"/>
</dbReference>
<evidence type="ECO:0000256" key="3">
    <source>
        <dbReference type="ARBA" id="ARBA00022692"/>
    </source>
</evidence>
<feature type="transmembrane region" description="Helical" evidence="8">
    <location>
        <begin position="257"/>
        <end position="279"/>
    </location>
</feature>
<evidence type="ECO:0000256" key="1">
    <source>
        <dbReference type="ARBA" id="ARBA00004651"/>
    </source>
</evidence>
<sequence length="347" mass="39879">MCKVNSIEMSAWTARVSECFEYYQRPFRYLGLFPFIESNGTTKISRLALVWSIFIGLTVSTFALTYLFLSQREKDLPKILIIIDKILSITTATSHILFVTFLVTYRQTLVSAFQILRRLERKLSGLNPHASFTYPALSMSALILILILSLFVSPNKNRLMDDAIFLIPTFFIYGTAYLYTRTLILVKHFFTHITNSLYIKKDVNNLDILLDCNDLLINCCDDLNKCFGPSLLSIMTTSFCMLTFNFYMLFSSKIVDLYAKLVAAVWIIIYTNLVLHVVWASNSTVKEADSFKNTINRFAFEGNNEQIKKAMILLSSDKTVIFSACDLFDMDFKMVCSVSTFKYYAYI</sequence>
<keyword evidence="3 8" id="KW-0812">Transmembrane</keyword>
<keyword evidence="2 8" id="KW-1003">Cell membrane</keyword>
<gene>
    <name evidence="9" type="ORF">O3M35_012032</name>
</gene>
<feature type="transmembrane region" description="Helical" evidence="8">
    <location>
        <begin position="48"/>
        <end position="69"/>
    </location>
</feature>
<dbReference type="PANTHER" id="PTHR21143">
    <property type="entry name" value="INVERTEBRATE GUSTATORY RECEPTOR"/>
    <property type="match status" value="1"/>
</dbReference>
<dbReference type="AlphaFoldDB" id="A0AAW1CQX6"/>
<dbReference type="Pfam" id="PF08395">
    <property type="entry name" value="7tm_7"/>
    <property type="match status" value="1"/>
</dbReference>
<dbReference type="GO" id="GO:0005886">
    <property type="term" value="C:plasma membrane"/>
    <property type="evidence" value="ECO:0007669"/>
    <property type="project" value="UniProtKB-SubCell"/>
</dbReference>
<dbReference type="GO" id="GO:0007165">
    <property type="term" value="P:signal transduction"/>
    <property type="evidence" value="ECO:0007669"/>
    <property type="project" value="UniProtKB-KW"/>
</dbReference>
<comment type="function">
    <text evidence="8">Gustatory receptor which mediates acceptance or avoidance behavior, depending on its substrates.</text>
</comment>
<feature type="transmembrane region" description="Helical" evidence="8">
    <location>
        <begin position="163"/>
        <end position="180"/>
    </location>
</feature>
<comment type="caution">
    <text evidence="9">The sequence shown here is derived from an EMBL/GenBank/DDBJ whole genome shotgun (WGS) entry which is preliminary data.</text>
</comment>
<keyword evidence="6 8" id="KW-0675">Receptor</keyword>
<reference evidence="9 10" key="1">
    <citation type="submission" date="2022-12" db="EMBL/GenBank/DDBJ databases">
        <title>Chromosome-level genome assembly of true bugs.</title>
        <authorList>
            <person name="Ma L."/>
            <person name="Li H."/>
        </authorList>
    </citation>
    <scope>NUCLEOTIDE SEQUENCE [LARGE SCALE GENOMIC DNA]</scope>
    <source>
        <strain evidence="9">Lab_2022b</strain>
    </source>
</reference>
<feature type="transmembrane region" description="Helical" evidence="8">
    <location>
        <begin position="231"/>
        <end position="250"/>
    </location>
</feature>
<dbReference type="GO" id="GO:0007635">
    <property type="term" value="P:chemosensory behavior"/>
    <property type="evidence" value="ECO:0007669"/>
    <property type="project" value="TreeGrafter"/>
</dbReference>
<dbReference type="GO" id="GO:0043025">
    <property type="term" value="C:neuronal cell body"/>
    <property type="evidence" value="ECO:0007669"/>
    <property type="project" value="TreeGrafter"/>
</dbReference>
<dbReference type="GO" id="GO:0030425">
    <property type="term" value="C:dendrite"/>
    <property type="evidence" value="ECO:0007669"/>
    <property type="project" value="TreeGrafter"/>
</dbReference>
<dbReference type="GO" id="GO:0030424">
    <property type="term" value="C:axon"/>
    <property type="evidence" value="ECO:0007669"/>
    <property type="project" value="TreeGrafter"/>
</dbReference>
<dbReference type="GO" id="GO:0008049">
    <property type="term" value="P:male courtship behavior"/>
    <property type="evidence" value="ECO:0007669"/>
    <property type="project" value="TreeGrafter"/>
</dbReference>
<comment type="caution">
    <text evidence="8">Lacks conserved residue(s) required for the propagation of feature annotation.</text>
</comment>
<keyword evidence="4 8" id="KW-1133">Transmembrane helix</keyword>
<name>A0AAW1CQX6_9HEMI</name>
<feature type="transmembrane region" description="Helical" evidence="8">
    <location>
        <begin position="132"/>
        <end position="151"/>
    </location>
</feature>
<proteinExistence type="inferred from homology"/>
<dbReference type="Proteomes" id="UP001461498">
    <property type="component" value="Unassembled WGS sequence"/>
</dbReference>
<feature type="transmembrane region" description="Helical" evidence="8">
    <location>
        <begin position="81"/>
        <end position="103"/>
    </location>
</feature>
<evidence type="ECO:0000256" key="2">
    <source>
        <dbReference type="ARBA" id="ARBA00022475"/>
    </source>
</evidence>
<keyword evidence="7 8" id="KW-0807">Transducer</keyword>